<name>A0ABV5IX33_9ACTN</name>
<evidence type="ECO:0000313" key="1">
    <source>
        <dbReference type="EMBL" id="MFB9209124.1"/>
    </source>
</evidence>
<organism evidence="1 2">
    <name type="scientific">Nonomuraea spiralis</name>
    <dbReference type="NCBI Taxonomy" id="46182"/>
    <lineage>
        <taxon>Bacteria</taxon>
        <taxon>Bacillati</taxon>
        <taxon>Actinomycetota</taxon>
        <taxon>Actinomycetes</taxon>
        <taxon>Streptosporangiales</taxon>
        <taxon>Streptosporangiaceae</taxon>
        <taxon>Nonomuraea</taxon>
    </lineage>
</organism>
<dbReference type="EMBL" id="JBHMEI010000095">
    <property type="protein sequence ID" value="MFB9209124.1"/>
    <property type="molecule type" value="Genomic_DNA"/>
</dbReference>
<protein>
    <submittedName>
        <fullName evidence="1">Uncharacterized protein</fullName>
    </submittedName>
</protein>
<dbReference type="Proteomes" id="UP001589647">
    <property type="component" value="Unassembled WGS sequence"/>
</dbReference>
<sequence>MSDYVFGDKVGGNQYKQTGDHNTFTVNNSAGVSRQELDAAVSELRAFIAQLGRDGAVASDGTVTDPGAVVAAVESEPGRLRALGQAIAGGAKDAVLSVVKDGVAALIVALVARM</sequence>
<gene>
    <name evidence="1" type="ORF">ACFFV7_48630</name>
</gene>
<accession>A0ABV5IX33</accession>
<reference evidence="1 2" key="1">
    <citation type="submission" date="2024-09" db="EMBL/GenBank/DDBJ databases">
        <authorList>
            <person name="Sun Q."/>
            <person name="Mori K."/>
        </authorList>
    </citation>
    <scope>NUCLEOTIDE SEQUENCE [LARGE SCALE GENOMIC DNA]</scope>
    <source>
        <strain evidence="1 2">CCM 3426</strain>
    </source>
</reference>
<dbReference type="RefSeq" id="WP_125643546.1">
    <property type="nucleotide sequence ID" value="NZ_BMRC01000022.1"/>
</dbReference>
<proteinExistence type="predicted"/>
<keyword evidence="2" id="KW-1185">Reference proteome</keyword>
<evidence type="ECO:0000313" key="2">
    <source>
        <dbReference type="Proteomes" id="UP001589647"/>
    </source>
</evidence>
<comment type="caution">
    <text evidence="1">The sequence shown here is derived from an EMBL/GenBank/DDBJ whole genome shotgun (WGS) entry which is preliminary data.</text>
</comment>